<dbReference type="GO" id="GO:0005886">
    <property type="term" value="C:plasma membrane"/>
    <property type="evidence" value="ECO:0007669"/>
    <property type="project" value="UniProtKB-SubCell"/>
</dbReference>
<evidence type="ECO:0000256" key="8">
    <source>
        <dbReference type="ARBA" id="ARBA00023136"/>
    </source>
</evidence>
<feature type="transmembrane region" description="Helical" evidence="9">
    <location>
        <begin position="382"/>
        <end position="404"/>
    </location>
</feature>
<dbReference type="NCBIfam" id="TIGR01494">
    <property type="entry name" value="ATPase_P-type"/>
    <property type="match status" value="1"/>
</dbReference>
<dbReference type="Gene3D" id="3.40.50.1000">
    <property type="entry name" value="HAD superfamily/HAD-like"/>
    <property type="match status" value="1"/>
</dbReference>
<protein>
    <submittedName>
        <fullName evidence="11">Magnesium-translocating P-type ATPase</fullName>
    </submittedName>
</protein>
<keyword evidence="8 9" id="KW-0472">Membrane</keyword>
<dbReference type="SUPFAM" id="SSF81665">
    <property type="entry name" value="Calcium ATPase, transmembrane domain M"/>
    <property type="match status" value="1"/>
</dbReference>
<dbReference type="GO" id="GO:0016887">
    <property type="term" value="F:ATP hydrolysis activity"/>
    <property type="evidence" value="ECO:0007669"/>
    <property type="project" value="InterPro"/>
</dbReference>
<dbReference type="Pfam" id="PF00689">
    <property type="entry name" value="Cation_ATPase_C"/>
    <property type="match status" value="1"/>
</dbReference>
<evidence type="ECO:0000313" key="11">
    <source>
        <dbReference type="EMBL" id="KND62579.1"/>
    </source>
</evidence>
<feature type="domain" description="Cation-transporting P-type ATPase C-terminal" evidence="10">
    <location>
        <begin position="340"/>
        <end position="506"/>
    </location>
</feature>
<dbReference type="Gene3D" id="1.20.1110.10">
    <property type="entry name" value="Calcium-transporting ATPase, transmembrane domain"/>
    <property type="match status" value="1"/>
</dbReference>
<feature type="transmembrane region" description="Helical" evidence="9">
    <location>
        <begin position="494"/>
        <end position="513"/>
    </location>
</feature>
<dbReference type="AlphaFoldDB" id="A0A0L0MKS0"/>
<evidence type="ECO:0000259" key="10">
    <source>
        <dbReference type="Pfam" id="PF00689"/>
    </source>
</evidence>
<evidence type="ECO:0000256" key="2">
    <source>
        <dbReference type="ARBA" id="ARBA00022475"/>
    </source>
</evidence>
<feature type="transmembrane region" description="Helical" evidence="9">
    <location>
        <begin position="339"/>
        <end position="361"/>
    </location>
</feature>
<keyword evidence="12" id="KW-1185">Reference proteome</keyword>
<evidence type="ECO:0000256" key="6">
    <source>
        <dbReference type="ARBA" id="ARBA00022842"/>
    </source>
</evidence>
<dbReference type="Gene3D" id="3.40.1110.10">
    <property type="entry name" value="Calcium-transporting ATPase, cytoplasmic domain N"/>
    <property type="match status" value="1"/>
</dbReference>
<keyword evidence="5" id="KW-0479">Metal-binding</keyword>
<dbReference type="OrthoDB" id="9813266at2"/>
<sequence length="525" mass="60098">NRKNKKIIEHAFLNSFFQTGLASRPIDLAIINEIKKINSIDHLTKDLEKIDEIPFDFQRRIVSVVVLNHDNQKKRIISKGAVEEILTICNKIKIIETNTLKSEILPLNKEQIINQTKYYNQKGLRVIGIADKEISSFVTNDNSNNNLEKNMTFIGLITFYDKPKPSAIDLIQSLNKYNVKVKMLTGDDAILSQNIAKQIQLEHPDEFLLGKDIEKMNDNILYQKVLNINILAKLNPEQKRRIVSLFRQKGHIVGFMGDGINDAAAMQAANLAIAVNSGVDIAKESADVILLGEDLKVLQDGILEGRKLSANTLKYIKFTLAANFGNILSIVFASLCLKFIPLLPIQILFLNLIYDIICLSLGSDNVDSIYLKKPRQWNFKNIIHFTLLFGFIAFMFDVFFYLGLNLFYDKSMTSITLENVTDISFIQTSWFIFSIWSQILTIYHLRTENLRQNYKINRIMLGLFLLGGIIVTILPCIPYTKKAFAFVSPFEKPWYIILLIIILIFYSCCLTIAKKIFIKKHQELI</sequence>
<dbReference type="InterPro" id="IPR036412">
    <property type="entry name" value="HAD-like_sf"/>
</dbReference>
<dbReference type="PATRIC" id="fig|198422.3.peg.213"/>
<feature type="non-terminal residue" evidence="11">
    <location>
        <position position="1"/>
    </location>
</feature>
<dbReference type="Pfam" id="PF13246">
    <property type="entry name" value="Cation_ATPase"/>
    <property type="match status" value="1"/>
</dbReference>
<keyword evidence="4 9" id="KW-0812">Transmembrane</keyword>
<reference evidence="11 12" key="1">
    <citation type="journal article" date="2015" name="BMC Microbiol.">
        <title>'Candidatus Phytoplasma phoenicium' associated with almond witches'-broom disease: from draft genome to genetic diversity among strain populations.</title>
        <authorList>
            <person name="Quaglino F."/>
            <person name="Kube M."/>
            <person name="Jawhari M."/>
            <person name="Abou-Jawdah Y."/>
            <person name="Siewert C."/>
            <person name="Choueiri E."/>
            <person name="Sobh H."/>
            <person name="Casati P."/>
            <person name="Tedeschi R."/>
            <person name="Molino Lova M."/>
            <person name="Alma A."/>
            <person name="Bianco P.A."/>
        </authorList>
    </citation>
    <scope>NUCLEOTIDE SEQUENCE [LARGE SCALE GENOMIC DNA]</scope>
    <source>
        <strain evidence="11 12">SA213</strain>
    </source>
</reference>
<dbReference type="GO" id="GO:0005524">
    <property type="term" value="F:ATP binding"/>
    <property type="evidence" value="ECO:0007669"/>
    <property type="project" value="InterPro"/>
</dbReference>
<dbReference type="SUPFAM" id="SSF81660">
    <property type="entry name" value="Metal cation-transporting ATPase, ATP-binding domain N"/>
    <property type="match status" value="1"/>
</dbReference>
<comment type="caution">
    <text evidence="11">The sequence shown here is derived from an EMBL/GenBank/DDBJ whole genome shotgun (WGS) entry which is preliminary data.</text>
</comment>
<feature type="transmembrane region" description="Helical" evidence="9">
    <location>
        <begin position="424"/>
        <end position="444"/>
    </location>
</feature>
<keyword evidence="6" id="KW-0460">Magnesium</keyword>
<organism evidence="11 12">
    <name type="scientific">Candidatus Phytoplasma phoenicium</name>
    <dbReference type="NCBI Taxonomy" id="198422"/>
    <lineage>
        <taxon>Bacteria</taxon>
        <taxon>Bacillati</taxon>
        <taxon>Mycoplasmatota</taxon>
        <taxon>Mollicutes</taxon>
        <taxon>Acholeplasmatales</taxon>
        <taxon>Acholeplasmataceae</taxon>
        <taxon>Candidatus Phytoplasma</taxon>
        <taxon>16SrIX (Pigeon pea witches'-broom group)</taxon>
    </lineage>
</organism>
<evidence type="ECO:0000256" key="7">
    <source>
        <dbReference type="ARBA" id="ARBA00022989"/>
    </source>
</evidence>
<evidence type="ECO:0000256" key="9">
    <source>
        <dbReference type="SAM" id="Phobius"/>
    </source>
</evidence>
<evidence type="ECO:0000256" key="5">
    <source>
        <dbReference type="ARBA" id="ARBA00022723"/>
    </source>
</evidence>
<gene>
    <name evidence="11" type="primary">mgtB</name>
    <name evidence="11" type="ORF">AlmWB_02280</name>
</gene>
<proteinExistence type="predicted"/>
<dbReference type="PANTHER" id="PTHR24093:SF128">
    <property type="entry name" value="MAGNESIUM-TRANSPORTING ATPASE, P-TYPE 1"/>
    <property type="match status" value="1"/>
</dbReference>
<feature type="transmembrane region" description="Helical" evidence="9">
    <location>
        <begin position="315"/>
        <end position="333"/>
    </location>
</feature>
<dbReference type="InterPro" id="IPR023298">
    <property type="entry name" value="ATPase_P-typ_TM_dom_sf"/>
</dbReference>
<dbReference type="GO" id="GO:0046872">
    <property type="term" value="F:metal ion binding"/>
    <property type="evidence" value="ECO:0007669"/>
    <property type="project" value="UniProtKB-KW"/>
</dbReference>
<dbReference type="InterPro" id="IPR023299">
    <property type="entry name" value="ATPase_P-typ_cyto_dom_N"/>
</dbReference>
<dbReference type="InterPro" id="IPR006068">
    <property type="entry name" value="ATPase_P-typ_cation-transptr_C"/>
</dbReference>
<dbReference type="PRINTS" id="PR01836">
    <property type="entry name" value="MGATPASE"/>
</dbReference>
<keyword evidence="7 9" id="KW-1133">Transmembrane helix</keyword>
<dbReference type="SUPFAM" id="SSF56784">
    <property type="entry name" value="HAD-like"/>
    <property type="match status" value="1"/>
</dbReference>
<evidence type="ECO:0000256" key="4">
    <source>
        <dbReference type="ARBA" id="ARBA00022692"/>
    </source>
</evidence>
<keyword evidence="2" id="KW-1003">Cell membrane</keyword>
<dbReference type="RefSeq" id="WP_157022389.1">
    <property type="nucleotide sequence ID" value="NZ_JPSQ01000047.1"/>
</dbReference>
<evidence type="ECO:0000256" key="1">
    <source>
        <dbReference type="ARBA" id="ARBA00004651"/>
    </source>
</evidence>
<dbReference type="InterPro" id="IPR001757">
    <property type="entry name" value="P_typ_ATPase"/>
</dbReference>
<keyword evidence="3" id="KW-0597">Phosphoprotein</keyword>
<dbReference type="GO" id="GO:0015444">
    <property type="term" value="F:P-type magnesium transporter activity"/>
    <property type="evidence" value="ECO:0007669"/>
    <property type="project" value="InterPro"/>
</dbReference>
<dbReference type="InterPro" id="IPR006415">
    <property type="entry name" value="P-type_ATPase_IIIB"/>
</dbReference>
<evidence type="ECO:0000313" key="12">
    <source>
        <dbReference type="Proteomes" id="UP000037086"/>
    </source>
</evidence>
<dbReference type="PANTHER" id="PTHR24093">
    <property type="entry name" value="CATION TRANSPORTING ATPASE"/>
    <property type="match status" value="1"/>
</dbReference>
<dbReference type="Proteomes" id="UP000037086">
    <property type="component" value="Unassembled WGS sequence"/>
</dbReference>
<evidence type="ECO:0000256" key="3">
    <source>
        <dbReference type="ARBA" id="ARBA00022553"/>
    </source>
</evidence>
<feature type="transmembrane region" description="Helical" evidence="9">
    <location>
        <begin position="456"/>
        <end position="474"/>
    </location>
</feature>
<comment type="subcellular location">
    <subcellularLocation>
        <location evidence="1">Cell membrane</location>
        <topology evidence="1">Multi-pass membrane protein</topology>
    </subcellularLocation>
</comment>
<name>A0A0L0MKS0_9MOLU</name>
<dbReference type="EMBL" id="JPSQ01000047">
    <property type="protein sequence ID" value="KND62579.1"/>
    <property type="molecule type" value="Genomic_DNA"/>
</dbReference>
<accession>A0A0L0MKS0</accession>
<dbReference type="InterPro" id="IPR023214">
    <property type="entry name" value="HAD_sf"/>
</dbReference>